<name>A0A7V0Z7B3_UNCW3</name>
<dbReference type="CDD" id="cd06587">
    <property type="entry name" value="VOC"/>
    <property type="match status" value="1"/>
</dbReference>
<accession>A0A7V0Z7B3</accession>
<dbReference type="AlphaFoldDB" id="A0A7V0Z7B3"/>
<organism evidence="1">
    <name type="scientific">candidate division WOR-3 bacterium</name>
    <dbReference type="NCBI Taxonomy" id="2052148"/>
    <lineage>
        <taxon>Bacteria</taxon>
        <taxon>Bacteria division WOR-3</taxon>
    </lineage>
</organism>
<gene>
    <name evidence="1" type="ORF">ENP86_10455</name>
</gene>
<evidence type="ECO:0000313" key="1">
    <source>
        <dbReference type="EMBL" id="HDY59947.1"/>
    </source>
</evidence>
<dbReference type="InterPro" id="IPR029068">
    <property type="entry name" value="Glyas_Bleomycin-R_OHBP_Dase"/>
</dbReference>
<dbReference type="Gene3D" id="3.10.180.10">
    <property type="entry name" value="2,3-Dihydroxybiphenyl 1,2-Dioxygenase, domain 1"/>
    <property type="match status" value="1"/>
</dbReference>
<sequence>MSGIIFFKTKELNKIKDFYVKRIGMEVWLEQADCVIMKHNNLLLGFCQREEVENQGIITFFYENTDQVYDMYKKFRLEALAEPVVNEKYNIYHFFIKDPEGRLVEFQTFLNPVKI</sequence>
<comment type="caution">
    <text evidence="1">The sequence shown here is derived from an EMBL/GenBank/DDBJ whole genome shotgun (WGS) entry which is preliminary data.</text>
</comment>
<protein>
    <submittedName>
        <fullName evidence="1">VOC family protein</fullName>
    </submittedName>
</protein>
<proteinExistence type="predicted"/>
<reference evidence="1" key="1">
    <citation type="journal article" date="2020" name="mSystems">
        <title>Genome- and Community-Level Interaction Insights into Carbon Utilization and Element Cycling Functions of Hydrothermarchaeota in Hydrothermal Sediment.</title>
        <authorList>
            <person name="Zhou Z."/>
            <person name="Liu Y."/>
            <person name="Xu W."/>
            <person name="Pan J."/>
            <person name="Luo Z.H."/>
            <person name="Li M."/>
        </authorList>
    </citation>
    <scope>NUCLEOTIDE SEQUENCE [LARGE SCALE GENOMIC DNA]</scope>
    <source>
        <strain evidence="1">SpSt-258</strain>
    </source>
</reference>
<dbReference type="EMBL" id="DSKY01000022">
    <property type="protein sequence ID" value="HDY59947.1"/>
    <property type="molecule type" value="Genomic_DNA"/>
</dbReference>
<dbReference type="SUPFAM" id="SSF54593">
    <property type="entry name" value="Glyoxalase/Bleomycin resistance protein/Dihydroxybiphenyl dioxygenase"/>
    <property type="match status" value="1"/>
</dbReference>